<feature type="transmembrane region" description="Helical" evidence="8">
    <location>
        <begin position="346"/>
        <end position="364"/>
    </location>
</feature>
<keyword evidence="5 8" id="KW-0812">Transmembrane</keyword>
<name>A0A644UAZ8_9ZZZZ</name>
<keyword evidence="7 8" id="KW-0472">Membrane</keyword>
<feature type="transmembrane region" description="Helical" evidence="8">
    <location>
        <begin position="254"/>
        <end position="275"/>
    </location>
</feature>
<evidence type="ECO:0000256" key="5">
    <source>
        <dbReference type="ARBA" id="ARBA00022692"/>
    </source>
</evidence>
<evidence type="ECO:0000256" key="2">
    <source>
        <dbReference type="ARBA" id="ARBA00007783"/>
    </source>
</evidence>
<evidence type="ECO:0000256" key="8">
    <source>
        <dbReference type="SAM" id="Phobius"/>
    </source>
</evidence>
<evidence type="ECO:0000256" key="4">
    <source>
        <dbReference type="ARBA" id="ARBA00022475"/>
    </source>
</evidence>
<comment type="similarity">
    <text evidence="2">Belongs to the ABC-2 integral membrane protein family.</text>
</comment>
<proteinExistence type="inferred from homology"/>
<feature type="transmembrane region" description="Helical" evidence="8">
    <location>
        <begin position="175"/>
        <end position="198"/>
    </location>
</feature>
<evidence type="ECO:0000256" key="6">
    <source>
        <dbReference type="ARBA" id="ARBA00022989"/>
    </source>
</evidence>
<evidence type="ECO:0000256" key="1">
    <source>
        <dbReference type="ARBA" id="ARBA00004651"/>
    </source>
</evidence>
<reference evidence="10" key="1">
    <citation type="submission" date="2019-08" db="EMBL/GenBank/DDBJ databases">
        <authorList>
            <person name="Kucharzyk K."/>
            <person name="Murdoch R.W."/>
            <person name="Higgins S."/>
            <person name="Loffler F."/>
        </authorList>
    </citation>
    <scope>NUCLEOTIDE SEQUENCE</scope>
</reference>
<feature type="domain" description="ABC transmembrane type-2" evidence="9">
    <location>
        <begin position="128"/>
        <end position="367"/>
    </location>
</feature>
<evidence type="ECO:0000256" key="3">
    <source>
        <dbReference type="ARBA" id="ARBA00022448"/>
    </source>
</evidence>
<dbReference type="AlphaFoldDB" id="A0A644UAZ8"/>
<dbReference type="PRINTS" id="PR00164">
    <property type="entry name" value="ABC2TRNSPORT"/>
</dbReference>
<keyword evidence="3" id="KW-0813">Transport</keyword>
<dbReference type="PANTHER" id="PTHR30294">
    <property type="entry name" value="MEMBRANE COMPONENT OF ABC TRANSPORTER YHHJ-RELATED"/>
    <property type="match status" value="1"/>
</dbReference>
<dbReference type="EMBL" id="VSSQ01000094">
    <property type="protein sequence ID" value="MPL76083.1"/>
    <property type="molecule type" value="Genomic_DNA"/>
</dbReference>
<evidence type="ECO:0000313" key="10">
    <source>
        <dbReference type="EMBL" id="MPL76083.1"/>
    </source>
</evidence>
<dbReference type="InterPro" id="IPR013525">
    <property type="entry name" value="ABC2_TM"/>
</dbReference>
<feature type="transmembrane region" description="Helical" evidence="8">
    <location>
        <begin position="225"/>
        <end position="248"/>
    </location>
</feature>
<dbReference type="Gene3D" id="3.40.1710.10">
    <property type="entry name" value="abc type-2 transporter like domain"/>
    <property type="match status" value="1"/>
</dbReference>
<comment type="caution">
    <text evidence="10">The sequence shown here is derived from an EMBL/GenBank/DDBJ whole genome shotgun (WGS) entry which is preliminary data.</text>
</comment>
<accession>A0A644UAZ8</accession>
<dbReference type="InterPro" id="IPR047817">
    <property type="entry name" value="ABC2_TM_bact-type"/>
</dbReference>
<keyword evidence="4" id="KW-1003">Cell membrane</keyword>
<comment type="subcellular location">
    <subcellularLocation>
        <location evidence="1">Cell membrane</location>
        <topology evidence="1">Multi-pass membrane protein</topology>
    </subcellularLocation>
</comment>
<sequence length="368" mass="41960">MRTIFYIMQKEFIQVFRNRMMLPIIFLMPVIQLLILSFAVTYEIKQIRLYITDIDNSVASRSLLQHFRSSPFYQIEGESKNAAEGMENIRKGTVHQMICILPGFEKNLAKGVPAKVQIINDAINGSAAALMNAYTVSIIGNYNQGIIAEAVPEAQPVVKINWLYWFNPELDYKTYMIPGILVLLVTIIGMFLAGMNVVREKEIGTIEQINVTPIKKYQFIAGKLIPFWIIALFDLAAGLLMARFFFSIPILGNIFLIFLVASVYLIVVMGIGLFISTVTNTQQQSMFLAWFFLVVFILMSGLFTPVESMPQWARNINVINPIAYFIRMIRMIMLKGSGFQDIVKHLIYLALYGITILSLAVWRYRKTT</sequence>
<dbReference type="Pfam" id="PF12698">
    <property type="entry name" value="ABC2_membrane_3"/>
    <property type="match status" value="1"/>
</dbReference>
<dbReference type="InterPro" id="IPR051449">
    <property type="entry name" value="ABC-2_transporter_component"/>
</dbReference>
<keyword evidence="6 8" id="KW-1133">Transmembrane helix</keyword>
<evidence type="ECO:0000259" key="9">
    <source>
        <dbReference type="PROSITE" id="PS51012"/>
    </source>
</evidence>
<evidence type="ECO:0000256" key="7">
    <source>
        <dbReference type="ARBA" id="ARBA00023136"/>
    </source>
</evidence>
<feature type="transmembrane region" description="Helical" evidence="8">
    <location>
        <begin position="21"/>
        <end position="42"/>
    </location>
</feature>
<dbReference type="InterPro" id="IPR000412">
    <property type="entry name" value="ABC_2_transport"/>
</dbReference>
<protein>
    <submittedName>
        <fullName evidence="10">Putative multidrug ABC transporter permease YbhR</fullName>
    </submittedName>
</protein>
<feature type="transmembrane region" description="Helical" evidence="8">
    <location>
        <begin position="287"/>
        <end position="306"/>
    </location>
</feature>
<dbReference type="GO" id="GO:0043190">
    <property type="term" value="C:ATP-binding cassette (ABC) transporter complex"/>
    <property type="evidence" value="ECO:0007669"/>
    <property type="project" value="InterPro"/>
</dbReference>
<dbReference type="GO" id="GO:0140359">
    <property type="term" value="F:ABC-type transporter activity"/>
    <property type="evidence" value="ECO:0007669"/>
    <property type="project" value="InterPro"/>
</dbReference>
<dbReference type="PROSITE" id="PS51012">
    <property type="entry name" value="ABC_TM2"/>
    <property type="match status" value="1"/>
</dbReference>
<gene>
    <name evidence="10" type="primary">ybhR_11</name>
    <name evidence="10" type="ORF">SDC9_21928</name>
</gene>
<organism evidence="10">
    <name type="scientific">bioreactor metagenome</name>
    <dbReference type="NCBI Taxonomy" id="1076179"/>
    <lineage>
        <taxon>unclassified sequences</taxon>
        <taxon>metagenomes</taxon>
        <taxon>ecological metagenomes</taxon>
    </lineage>
</organism>
<dbReference type="PANTHER" id="PTHR30294:SF29">
    <property type="entry name" value="MULTIDRUG ABC TRANSPORTER PERMEASE YBHS-RELATED"/>
    <property type="match status" value="1"/>
</dbReference>